<dbReference type="AlphaFoldDB" id="A0A9D1P4S2"/>
<dbReference type="GO" id="GO:1990904">
    <property type="term" value="C:ribonucleoprotein complex"/>
    <property type="evidence" value="ECO:0007669"/>
    <property type="project" value="UniProtKB-KW"/>
</dbReference>
<gene>
    <name evidence="3" type="ORF">IAB71_07170</name>
</gene>
<evidence type="ECO:0000256" key="1">
    <source>
        <dbReference type="ARBA" id="ARBA00022980"/>
    </source>
</evidence>
<dbReference type="CDD" id="cd06088">
    <property type="entry name" value="KOW_RPL14"/>
    <property type="match status" value="1"/>
</dbReference>
<sequence>MEELRQGMFARSLAGHDSGRLYVVIREKDGYVYLADGKLRTLDKLKKKKRKHVQPDYGTAPELEEKTARGLALRDEDIRKAIKSKEVKVCQRQM</sequence>
<evidence type="ECO:0000313" key="3">
    <source>
        <dbReference type="EMBL" id="HIV25553.1"/>
    </source>
</evidence>
<dbReference type="SUPFAM" id="SSF50104">
    <property type="entry name" value="Translation proteins SH3-like domain"/>
    <property type="match status" value="1"/>
</dbReference>
<comment type="caution">
    <text evidence="3">The sequence shown here is derived from an EMBL/GenBank/DDBJ whole genome shotgun (WGS) entry which is preliminary data.</text>
</comment>
<keyword evidence="2" id="KW-0687">Ribonucleoprotein</keyword>
<dbReference type="InterPro" id="IPR008991">
    <property type="entry name" value="Translation_prot_SH3-like_sf"/>
</dbReference>
<evidence type="ECO:0000313" key="4">
    <source>
        <dbReference type="Proteomes" id="UP000824169"/>
    </source>
</evidence>
<proteinExistence type="predicted"/>
<dbReference type="GO" id="GO:0005840">
    <property type="term" value="C:ribosome"/>
    <property type="evidence" value="ECO:0007669"/>
    <property type="project" value="UniProtKB-KW"/>
</dbReference>
<evidence type="ECO:0000256" key="2">
    <source>
        <dbReference type="ARBA" id="ARBA00023274"/>
    </source>
</evidence>
<reference evidence="3" key="1">
    <citation type="submission" date="2020-10" db="EMBL/GenBank/DDBJ databases">
        <authorList>
            <person name="Gilroy R."/>
        </authorList>
    </citation>
    <scope>NUCLEOTIDE SEQUENCE</scope>
    <source>
        <strain evidence="3">CHK188-20938</strain>
    </source>
</reference>
<dbReference type="InterPro" id="IPR041985">
    <property type="entry name" value="Ribosomal_eL14_KOW"/>
</dbReference>
<protein>
    <submittedName>
        <fullName evidence="3">50S ribosomal protein L14</fullName>
    </submittedName>
</protein>
<accession>A0A9D1P4S2</accession>
<reference evidence="3" key="2">
    <citation type="journal article" date="2021" name="PeerJ">
        <title>Extensive microbial diversity within the chicken gut microbiome revealed by metagenomics and culture.</title>
        <authorList>
            <person name="Gilroy R."/>
            <person name="Ravi A."/>
            <person name="Getino M."/>
            <person name="Pursley I."/>
            <person name="Horton D.L."/>
            <person name="Alikhan N.F."/>
            <person name="Baker D."/>
            <person name="Gharbi K."/>
            <person name="Hall N."/>
            <person name="Watson M."/>
            <person name="Adriaenssens E.M."/>
            <person name="Foster-Nyarko E."/>
            <person name="Jarju S."/>
            <person name="Secka A."/>
            <person name="Antonio M."/>
            <person name="Oren A."/>
            <person name="Chaudhuri R.R."/>
            <person name="La Ragione R."/>
            <person name="Hildebrand F."/>
            <person name="Pallen M.J."/>
        </authorList>
    </citation>
    <scope>NUCLEOTIDE SEQUENCE</scope>
    <source>
        <strain evidence="3">CHK188-20938</strain>
    </source>
</reference>
<organism evidence="3 4">
    <name type="scientific">Candidatus Scatomonas pullistercoris</name>
    <dbReference type="NCBI Taxonomy" id="2840920"/>
    <lineage>
        <taxon>Bacteria</taxon>
        <taxon>Bacillati</taxon>
        <taxon>Bacillota</taxon>
        <taxon>Clostridia</taxon>
        <taxon>Lachnospirales</taxon>
        <taxon>Lachnospiraceae</taxon>
        <taxon>Lachnospiraceae incertae sedis</taxon>
        <taxon>Candidatus Scatomonas</taxon>
    </lineage>
</organism>
<dbReference type="Proteomes" id="UP000824169">
    <property type="component" value="Unassembled WGS sequence"/>
</dbReference>
<dbReference type="EMBL" id="DVOO01000019">
    <property type="protein sequence ID" value="HIV25553.1"/>
    <property type="molecule type" value="Genomic_DNA"/>
</dbReference>
<keyword evidence="1 3" id="KW-0689">Ribosomal protein</keyword>
<name>A0A9D1P4S2_9FIRM</name>